<name>A0A0A8Y110_ARUDO</name>
<reference evidence="2" key="2">
    <citation type="journal article" date="2015" name="Data Brief">
        <title>Shoot transcriptome of the giant reed, Arundo donax.</title>
        <authorList>
            <person name="Barrero R.A."/>
            <person name="Guerrero F.D."/>
            <person name="Moolhuijzen P."/>
            <person name="Goolsby J.A."/>
            <person name="Tidwell J."/>
            <person name="Bellgard S.E."/>
            <person name="Bellgard M.I."/>
        </authorList>
    </citation>
    <scope>NUCLEOTIDE SEQUENCE</scope>
    <source>
        <tissue evidence="2">Shoot tissue taken approximately 20 cm above the soil surface</tissue>
    </source>
</reference>
<feature type="compositionally biased region" description="Polar residues" evidence="1">
    <location>
        <begin position="19"/>
        <end position="29"/>
    </location>
</feature>
<protein>
    <submittedName>
        <fullName evidence="2">Uncharacterized protein</fullName>
    </submittedName>
</protein>
<accession>A0A0A8Y110</accession>
<feature type="region of interest" description="Disordered" evidence="1">
    <location>
        <begin position="1"/>
        <end position="29"/>
    </location>
</feature>
<proteinExistence type="predicted"/>
<sequence>MPAPNQIKPNRIRMKQGTLPPNQIDNRHG</sequence>
<evidence type="ECO:0000256" key="1">
    <source>
        <dbReference type="SAM" id="MobiDB-lite"/>
    </source>
</evidence>
<organism evidence="2">
    <name type="scientific">Arundo donax</name>
    <name type="common">Giant reed</name>
    <name type="synonym">Donax arundinaceus</name>
    <dbReference type="NCBI Taxonomy" id="35708"/>
    <lineage>
        <taxon>Eukaryota</taxon>
        <taxon>Viridiplantae</taxon>
        <taxon>Streptophyta</taxon>
        <taxon>Embryophyta</taxon>
        <taxon>Tracheophyta</taxon>
        <taxon>Spermatophyta</taxon>
        <taxon>Magnoliopsida</taxon>
        <taxon>Liliopsida</taxon>
        <taxon>Poales</taxon>
        <taxon>Poaceae</taxon>
        <taxon>PACMAD clade</taxon>
        <taxon>Arundinoideae</taxon>
        <taxon>Arundineae</taxon>
        <taxon>Arundo</taxon>
    </lineage>
</organism>
<evidence type="ECO:0000313" key="2">
    <source>
        <dbReference type="EMBL" id="JAD19696.1"/>
    </source>
</evidence>
<dbReference type="EMBL" id="GBRH01278199">
    <property type="protein sequence ID" value="JAD19696.1"/>
    <property type="molecule type" value="Transcribed_RNA"/>
</dbReference>
<reference evidence="2" key="1">
    <citation type="submission" date="2014-09" db="EMBL/GenBank/DDBJ databases">
        <authorList>
            <person name="Magalhaes I.L.F."/>
            <person name="Oliveira U."/>
            <person name="Santos F.R."/>
            <person name="Vidigal T.H.D.A."/>
            <person name="Brescovit A.D."/>
            <person name="Santos A.J."/>
        </authorList>
    </citation>
    <scope>NUCLEOTIDE SEQUENCE</scope>
    <source>
        <tissue evidence="2">Shoot tissue taken approximately 20 cm above the soil surface</tissue>
    </source>
</reference>
<dbReference type="AlphaFoldDB" id="A0A0A8Y110"/>